<protein>
    <submittedName>
        <fullName evidence="1">Uncharacterized protein</fullName>
    </submittedName>
</protein>
<organism evidence="1 2">
    <name type="scientific">Tanacetum coccineum</name>
    <dbReference type="NCBI Taxonomy" id="301880"/>
    <lineage>
        <taxon>Eukaryota</taxon>
        <taxon>Viridiplantae</taxon>
        <taxon>Streptophyta</taxon>
        <taxon>Embryophyta</taxon>
        <taxon>Tracheophyta</taxon>
        <taxon>Spermatophyta</taxon>
        <taxon>Magnoliopsida</taxon>
        <taxon>eudicotyledons</taxon>
        <taxon>Gunneridae</taxon>
        <taxon>Pentapetalae</taxon>
        <taxon>asterids</taxon>
        <taxon>campanulids</taxon>
        <taxon>Asterales</taxon>
        <taxon>Asteraceae</taxon>
        <taxon>Asteroideae</taxon>
        <taxon>Anthemideae</taxon>
        <taxon>Anthemidinae</taxon>
        <taxon>Tanacetum</taxon>
    </lineage>
</organism>
<gene>
    <name evidence="1" type="ORF">Tco_1044467</name>
</gene>
<evidence type="ECO:0000313" key="1">
    <source>
        <dbReference type="EMBL" id="GJT77742.1"/>
    </source>
</evidence>
<dbReference type="Proteomes" id="UP001151760">
    <property type="component" value="Unassembled WGS sequence"/>
</dbReference>
<name>A0ABQ5GRY9_9ASTR</name>
<comment type="caution">
    <text evidence="1">The sequence shown here is derived from an EMBL/GenBank/DDBJ whole genome shotgun (WGS) entry which is preliminary data.</text>
</comment>
<proteinExistence type="predicted"/>
<sequence>MAKLILYEARTEQNLAEPSIERNVKHELGEELLKELRCNSYSGRVEEDVVGHIAKILDILDPIEVTGMDPFQLRMNEEDGKINTWEELDLLNENNDVGGVFSGI</sequence>
<reference evidence="1" key="2">
    <citation type="submission" date="2022-01" db="EMBL/GenBank/DDBJ databases">
        <authorList>
            <person name="Yamashiro T."/>
            <person name="Shiraishi A."/>
            <person name="Satake H."/>
            <person name="Nakayama K."/>
        </authorList>
    </citation>
    <scope>NUCLEOTIDE SEQUENCE</scope>
</reference>
<reference evidence="1" key="1">
    <citation type="journal article" date="2022" name="Int. J. Mol. Sci.">
        <title>Draft Genome of Tanacetum Coccineum: Genomic Comparison of Closely Related Tanacetum-Family Plants.</title>
        <authorList>
            <person name="Yamashiro T."/>
            <person name="Shiraishi A."/>
            <person name="Nakayama K."/>
            <person name="Satake H."/>
        </authorList>
    </citation>
    <scope>NUCLEOTIDE SEQUENCE</scope>
</reference>
<evidence type="ECO:0000313" key="2">
    <source>
        <dbReference type="Proteomes" id="UP001151760"/>
    </source>
</evidence>
<accession>A0ABQ5GRY9</accession>
<keyword evidence="2" id="KW-1185">Reference proteome</keyword>
<dbReference type="EMBL" id="BQNB010018740">
    <property type="protein sequence ID" value="GJT77742.1"/>
    <property type="molecule type" value="Genomic_DNA"/>
</dbReference>